<sequence>IGNGSSGSGIICFQKVSAMDNVKHIRYPDVPSYFEYVHNGR</sequence>
<keyword evidence="2" id="KW-1185">Reference proteome</keyword>
<feature type="non-terminal residue" evidence="1">
    <location>
        <position position="1"/>
    </location>
</feature>
<keyword evidence="1" id="KW-0378">Hydrolase</keyword>
<dbReference type="AlphaFoldDB" id="A0A392VV68"/>
<organism evidence="1 2">
    <name type="scientific">Trifolium medium</name>
    <dbReference type="NCBI Taxonomy" id="97028"/>
    <lineage>
        <taxon>Eukaryota</taxon>
        <taxon>Viridiplantae</taxon>
        <taxon>Streptophyta</taxon>
        <taxon>Embryophyta</taxon>
        <taxon>Tracheophyta</taxon>
        <taxon>Spermatophyta</taxon>
        <taxon>Magnoliopsida</taxon>
        <taxon>eudicotyledons</taxon>
        <taxon>Gunneridae</taxon>
        <taxon>Pentapetalae</taxon>
        <taxon>rosids</taxon>
        <taxon>fabids</taxon>
        <taxon>Fabales</taxon>
        <taxon>Fabaceae</taxon>
        <taxon>Papilionoideae</taxon>
        <taxon>50 kb inversion clade</taxon>
        <taxon>NPAAA clade</taxon>
        <taxon>Hologalegina</taxon>
        <taxon>IRL clade</taxon>
        <taxon>Trifolieae</taxon>
        <taxon>Trifolium</taxon>
    </lineage>
</organism>
<protein>
    <submittedName>
        <fullName evidence="1">Ubiquitin carboxyl-terminal hydrolase family protein</fullName>
    </submittedName>
</protein>
<feature type="non-terminal residue" evidence="1">
    <location>
        <position position="41"/>
    </location>
</feature>
<dbReference type="EMBL" id="LXQA011269703">
    <property type="protein sequence ID" value="MCI91352.1"/>
    <property type="molecule type" value="Genomic_DNA"/>
</dbReference>
<dbReference type="Proteomes" id="UP000265520">
    <property type="component" value="Unassembled WGS sequence"/>
</dbReference>
<evidence type="ECO:0000313" key="1">
    <source>
        <dbReference type="EMBL" id="MCI91352.1"/>
    </source>
</evidence>
<accession>A0A392VV68</accession>
<evidence type="ECO:0000313" key="2">
    <source>
        <dbReference type="Proteomes" id="UP000265520"/>
    </source>
</evidence>
<dbReference type="GO" id="GO:0016787">
    <property type="term" value="F:hydrolase activity"/>
    <property type="evidence" value="ECO:0007669"/>
    <property type="project" value="UniProtKB-KW"/>
</dbReference>
<name>A0A392VV68_9FABA</name>
<reference evidence="1 2" key="1">
    <citation type="journal article" date="2018" name="Front. Plant Sci.">
        <title>Red Clover (Trifolium pratense) and Zigzag Clover (T. medium) - A Picture of Genomic Similarities and Differences.</title>
        <authorList>
            <person name="Dluhosova J."/>
            <person name="Istvanek J."/>
            <person name="Nedelnik J."/>
            <person name="Repkova J."/>
        </authorList>
    </citation>
    <scope>NUCLEOTIDE SEQUENCE [LARGE SCALE GENOMIC DNA]</scope>
    <source>
        <strain evidence="2">cv. 10/8</strain>
        <tissue evidence="1">Leaf</tissue>
    </source>
</reference>
<comment type="caution">
    <text evidence="1">The sequence shown here is derived from an EMBL/GenBank/DDBJ whole genome shotgun (WGS) entry which is preliminary data.</text>
</comment>
<proteinExistence type="predicted"/>